<proteinExistence type="predicted"/>
<name>A0AAW6ZNE1_9ACTO</name>
<accession>A0AAW6ZNE1</accession>
<sequence length="315" mass="33676">MPGKKFPGGRSVPVFLREAGSTEVKKIFTISILKKDGGIMIFPVMDTWADVTYSRLVVPEDGGLHSDPSSEIVRSSDDRPKLHYHRSGMTSVQPSTETGGQDRKVARLPSVDMVDRVQIFSATMKLPVRLPAASDAGIGIYVMGDLLIAQSLGVSGVLYRRDGLNEVQLRQLTLGEPIIQSPSSDSTFIIDLSGYGSNTLLCISMIFSPTPLPDASSDFTLTSFSPEIIHEAGAVCIHAGDGFPVPGLTHSPPELKDILPTESGAYKESPLERVARIAAGADRVNRQSKADPAALPDPIDGILRPVPRGVYKGGA</sequence>
<evidence type="ECO:0000313" key="2">
    <source>
        <dbReference type="EMBL" id="MDK8602737.1"/>
    </source>
</evidence>
<gene>
    <name evidence="2" type="ORF">QP858_09755</name>
</gene>
<feature type="region of interest" description="Disordered" evidence="1">
    <location>
        <begin position="63"/>
        <end position="103"/>
    </location>
</feature>
<dbReference type="Proteomes" id="UP001225576">
    <property type="component" value="Unassembled WGS sequence"/>
</dbReference>
<organism evidence="2 3">
    <name type="scientific">Trueperella bernardiae</name>
    <dbReference type="NCBI Taxonomy" id="59561"/>
    <lineage>
        <taxon>Bacteria</taxon>
        <taxon>Bacillati</taxon>
        <taxon>Actinomycetota</taxon>
        <taxon>Actinomycetes</taxon>
        <taxon>Actinomycetales</taxon>
        <taxon>Actinomycetaceae</taxon>
        <taxon>Trueperella</taxon>
    </lineage>
</organism>
<feature type="compositionally biased region" description="Polar residues" evidence="1">
    <location>
        <begin position="88"/>
        <end position="99"/>
    </location>
</feature>
<evidence type="ECO:0000256" key="1">
    <source>
        <dbReference type="SAM" id="MobiDB-lite"/>
    </source>
</evidence>
<dbReference type="EMBL" id="JASPDQ010000034">
    <property type="protein sequence ID" value="MDK8602737.1"/>
    <property type="molecule type" value="Genomic_DNA"/>
</dbReference>
<dbReference type="AlphaFoldDB" id="A0AAW6ZNE1"/>
<reference evidence="2" key="1">
    <citation type="submission" date="2023-05" db="EMBL/GenBank/DDBJ databases">
        <title>Genomic Catalog of Human Bladder Bacteria.</title>
        <authorList>
            <person name="Du J."/>
        </authorList>
    </citation>
    <scope>NUCLEOTIDE SEQUENCE</scope>
    <source>
        <strain evidence="2">UMB1304A</strain>
    </source>
</reference>
<evidence type="ECO:0000313" key="3">
    <source>
        <dbReference type="Proteomes" id="UP001225576"/>
    </source>
</evidence>
<dbReference type="RefSeq" id="WP_285321730.1">
    <property type="nucleotide sequence ID" value="NZ_JASPDQ010000034.1"/>
</dbReference>
<comment type="caution">
    <text evidence="2">The sequence shown here is derived from an EMBL/GenBank/DDBJ whole genome shotgun (WGS) entry which is preliminary data.</text>
</comment>
<protein>
    <submittedName>
        <fullName evidence="2">Uncharacterized protein</fullName>
    </submittedName>
</protein>